<dbReference type="Gene3D" id="3.30.1660.10">
    <property type="entry name" value="Flavin-binding protein dodecin"/>
    <property type="match status" value="1"/>
</dbReference>
<dbReference type="InterPro" id="IPR036694">
    <property type="entry name" value="Dodecin-like_sf"/>
</dbReference>
<dbReference type="Pfam" id="PF07311">
    <property type="entry name" value="Dodecin"/>
    <property type="match status" value="1"/>
</dbReference>
<dbReference type="InterPro" id="IPR025543">
    <property type="entry name" value="Dodecin-like"/>
</dbReference>
<evidence type="ECO:0000313" key="2">
    <source>
        <dbReference type="Proteomes" id="UP001347146"/>
    </source>
</evidence>
<dbReference type="PANTHER" id="PTHR39324:SF1">
    <property type="entry name" value="CALCIUM DODECIN"/>
    <property type="match status" value="1"/>
</dbReference>
<proteinExistence type="predicted"/>
<organism evidence="1 2">
    <name type="scientific">Gordonia sesuvii</name>
    <dbReference type="NCBI Taxonomy" id="3116777"/>
    <lineage>
        <taxon>Bacteria</taxon>
        <taxon>Bacillati</taxon>
        <taxon>Actinomycetota</taxon>
        <taxon>Actinomycetes</taxon>
        <taxon>Mycobacteriales</taxon>
        <taxon>Gordoniaceae</taxon>
        <taxon>Gordonia</taxon>
    </lineage>
</organism>
<dbReference type="PANTHER" id="PTHR39324">
    <property type="entry name" value="CALCIUM DODECIN"/>
    <property type="match status" value="1"/>
</dbReference>
<dbReference type="RefSeq" id="WP_330431810.1">
    <property type="nucleotide sequence ID" value="NZ_JAZDUF010000002.1"/>
</dbReference>
<sequence>MSDHTYRVIEVVGSSPEGIDQAIANAIARVSETTRNVEWFEVVSTRGHIVDGKVAHTQVTLKVGFRVESNGALD</sequence>
<accession>A0ABU7MAJ6</accession>
<reference evidence="1 2" key="1">
    <citation type="submission" date="2024-01" db="EMBL/GenBank/DDBJ databases">
        <title>Draft genome sequence of Gordonia sp. LSe1-13.</title>
        <authorList>
            <person name="Suphannarot A."/>
            <person name="Mingma R."/>
        </authorList>
    </citation>
    <scope>NUCLEOTIDE SEQUENCE [LARGE SCALE GENOMIC DNA]</scope>
    <source>
        <strain evidence="1 2">LSe1-13</strain>
    </source>
</reference>
<name>A0ABU7MAJ6_9ACTN</name>
<dbReference type="EMBL" id="JAZDUF010000002">
    <property type="protein sequence ID" value="MEE3850128.1"/>
    <property type="molecule type" value="Genomic_DNA"/>
</dbReference>
<dbReference type="InterPro" id="IPR050049">
    <property type="entry name" value="Dodecin_bact"/>
</dbReference>
<dbReference type="SUPFAM" id="SSF89807">
    <property type="entry name" value="Dodecin-like"/>
    <property type="match status" value="1"/>
</dbReference>
<protein>
    <submittedName>
        <fullName evidence="1">Dodecin</fullName>
    </submittedName>
</protein>
<keyword evidence="2" id="KW-1185">Reference proteome</keyword>
<dbReference type="NCBIfam" id="NF043052">
    <property type="entry name" value="DodecBact"/>
    <property type="match status" value="1"/>
</dbReference>
<gene>
    <name evidence="1" type="ORF">VZC37_07270</name>
</gene>
<evidence type="ECO:0000313" key="1">
    <source>
        <dbReference type="EMBL" id="MEE3850128.1"/>
    </source>
</evidence>
<dbReference type="Proteomes" id="UP001347146">
    <property type="component" value="Unassembled WGS sequence"/>
</dbReference>
<comment type="caution">
    <text evidence="1">The sequence shown here is derived from an EMBL/GenBank/DDBJ whole genome shotgun (WGS) entry which is preliminary data.</text>
</comment>
<dbReference type="InterPro" id="IPR009923">
    <property type="entry name" value="Dodecin"/>
</dbReference>